<dbReference type="GO" id="GO:0005524">
    <property type="term" value="F:ATP binding"/>
    <property type="evidence" value="ECO:0007669"/>
    <property type="project" value="InterPro"/>
</dbReference>
<sequence>MTAKFLNGQECLLNVTDDCWEWLKTLAAKREIKTESVVTGFLMQRFYVEGDQSYIVTDYINAGAAIAGLSFSDFISGDKRQPLALIRQCVMYLACVEAKVSQKAIASILGYYDHTTVHYACKQIRSLKDQDSTDGNATRGYLEAILSNVKEAA</sequence>
<dbReference type="Gene3D" id="1.10.1750.10">
    <property type="match status" value="1"/>
</dbReference>
<organism evidence="2 3">
    <name type="scientific">Rubellicoccus peritrichatus</name>
    <dbReference type="NCBI Taxonomy" id="3080537"/>
    <lineage>
        <taxon>Bacteria</taxon>
        <taxon>Pseudomonadati</taxon>
        <taxon>Verrucomicrobiota</taxon>
        <taxon>Opitutia</taxon>
        <taxon>Puniceicoccales</taxon>
        <taxon>Cerasicoccaceae</taxon>
        <taxon>Rubellicoccus</taxon>
    </lineage>
</organism>
<gene>
    <name evidence="2" type="ORF">RZN69_08550</name>
</gene>
<evidence type="ECO:0000313" key="3">
    <source>
        <dbReference type="Proteomes" id="UP001304300"/>
    </source>
</evidence>
<dbReference type="KEGG" id="puo:RZN69_08550"/>
<dbReference type="SMART" id="SM00760">
    <property type="entry name" value="Bac_DnaA_C"/>
    <property type="match status" value="1"/>
</dbReference>
<dbReference type="GO" id="GO:0006270">
    <property type="term" value="P:DNA replication initiation"/>
    <property type="evidence" value="ECO:0007669"/>
    <property type="project" value="InterPro"/>
</dbReference>
<dbReference type="GO" id="GO:0043565">
    <property type="term" value="F:sequence-specific DNA binding"/>
    <property type="evidence" value="ECO:0007669"/>
    <property type="project" value="InterPro"/>
</dbReference>
<dbReference type="RefSeq" id="WP_317835680.1">
    <property type="nucleotide sequence ID" value="NZ_CP136920.1"/>
</dbReference>
<dbReference type="AlphaFoldDB" id="A0AAQ3QV70"/>
<dbReference type="Pfam" id="PF08299">
    <property type="entry name" value="Bac_DnaA_C"/>
    <property type="match status" value="1"/>
</dbReference>
<keyword evidence="3" id="KW-1185">Reference proteome</keyword>
<dbReference type="SUPFAM" id="SSF48295">
    <property type="entry name" value="TrpR-like"/>
    <property type="match status" value="1"/>
</dbReference>
<feature type="domain" description="Chromosomal replication initiator DnaA C-terminal" evidence="1">
    <location>
        <begin position="58"/>
        <end position="124"/>
    </location>
</feature>
<dbReference type="GO" id="GO:0006275">
    <property type="term" value="P:regulation of DNA replication"/>
    <property type="evidence" value="ECO:0007669"/>
    <property type="project" value="InterPro"/>
</dbReference>
<reference evidence="2 3" key="1">
    <citation type="submission" date="2023-10" db="EMBL/GenBank/DDBJ databases">
        <title>Rubellicoccus peritrichatus gen. nov., sp. nov., isolated from an algae of coral reef tank.</title>
        <authorList>
            <person name="Luo J."/>
        </authorList>
    </citation>
    <scope>NUCLEOTIDE SEQUENCE [LARGE SCALE GENOMIC DNA]</scope>
    <source>
        <strain evidence="2 3">CR14</strain>
    </source>
</reference>
<proteinExistence type="predicted"/>
<evidence type="ECO:0000259" key="1">
    <source>
        <dbReference type="SMART" id="SM00760"/>
    </source>
</evidence>
<dbReference type="Proteomes" id="UP001304300">
    <property type="component" value="Chromosome"/>
</dbReference>
<dbReference type="CDD" id="cd06571">
    <property type="entry name" value="Bac_DnaA_C"/>
    <property type="match status" value="1"/>
</dbReference>
<protein>
    <submittedName>
        <fullName evidence="2">Helix-turn-helix domain-containing protein</fullName>
    </submittedName>
</protein>
<accession>A0AAQ3QV70</accession>
<evidence type="ECO:0000313" key="2">
    <source>
        <dbReference type="EMBL" id="WOO43141.1"/>
    </source>
</evidence>
<dbReference type="EMBL" id="CP136920">
    <property type="protein sequence ID" value="WOO43141.1"/>
    <property type="molecule type" value="Genomic_DNA"/>
</dbReference>
<dbReference type="InterPro" id="IPR010921">
    <property type="entry name" value="Trp_repressor/repl_initiator"/>
</dbReference>
<name>A0AAQ3QV70_9BACT</name>
<dbReference type="InterPro" id="IPR013159">
    <property type="entry name" value="DnaA_C"/>
</dbReference>